<name>A0A183E5J5_9BILA</name>
<dbReference type="Pfam" id="PF05380">
    <property type="entry name" value="Peptidase_A17"/>
    <property type="match status" value="1"/>
</dbReference>
<dbReference type="InterPro" id="IPR008042">
    <property type="entry name" value="Retrotrans_Pao"/>
</dbReference>
<sequence>MPKLECNLPTKCKILHQTASIFDPIGFLTLAVLPMKLFIQELWEKNRLRGANVAAVSIIDSWSDVEVRIPRKASDTINTTEIHTFVDASQKVYALARCNETLYGGSDQIGFDKRKKDGQNGVLAKSVPAAKYTETIRTVEDVVYVADIAN</sequence>
<proteinExistence type="predicted"/>
<keyword evidence="2" id="KW-1185">Reference proteome</keyword>
<gene>
    <name evidence="1" type="ORF">GPUH_LOCUS16236</name>
</gene>
<dbReference type="EMBL" id="UYRT01083472">
    <property type="protein sequence ID" value="VDN27501.1"/>
    <property type="molecule type" value="Genomic_DNA"/>
</dbReference>
<accession>A0A183E5J5</accession>
<dbReference type="AlphaFoldDB" id="A0A183E5J5"/>
<evidence type="ECO:0000313" key="2">
    <source>
        <dbReference type="Proteomes" id="UP000271098"/>
    </source>
</evidence>
<dbReference type="WBParaSite" id="GPUH_0001625801-mRNA-1">
    <property type="protein sequence ID" value="GPUH_0001625801-mRNA-1"/>
    <property type="gene ID" value="GPUH_0001625801"/>
</dbReference>
<dbReference type="Proteomes" id="UP000271098">
    <property type="component" value="Unassembled WGS sequence"/>
</dbReference>
<evidence type="ECO:0000313" key="1">
    <source>
        <dbReference type="EMBL" id="VDN27501.1"/>
    </source>
</evidence>
<protein>
    <submittedName>
        <fullName evidence="3">Protein-serine/threonine phosphatase</fullName>
    </submittedName>
</protein>
<reference evidence="3" key="1">
    <citation type="submission" date="2016-06" db="UniProtKB">
        <authorList>
            <consortium name="WormBaseParasite"/>
        </authorList>
    </citation>
    <scope>IDENTIFICATION</scope>
</reference>
<reference evidence="1 2" key="2">
    <citation type="submission" date="2018-11" db="EMBL/GenBank/DDBJ databases">
        <authorList>
            <consortium name="Pathogen Informatics"/>
        </authorList>
    </citation>
    <scope>NUCLEOTIDE SEQUENCE [LARGE SCALE GENOMIC DNA]</scope>
</reference>
<evidence type="ECO:0000313" key="3">
    <source>
        <dbReference type="WBParaSite" id="GPUH_0001625801-mRNA-1"/>
    </source>
</evidence>
<organism evidence="3">
    <name type="scientific">Gongylonema pulchrum</name>
    <dbReference type="NCBI Taxonomy" id="637853"/>
    <lineage>
        <taxon>Eukaryota</taxon>
        <taxon>Metazoa</taxon>
        <taxon>Ecdysozoa</taxon>
        <taxon>Nematoda</taxon>
        <taxon>Chromadorea</taxon>
        <taxon>Rhabditida</taxon>
        <taxon>Spirurina</taxon>
        <taxon>Spiruromorpha</taxon>
        <taxon>Spiruroidea</taxon>
        <taxon>Gongylonematidae</taxon>
        <taxon>Gongylonema</taxon>
    </lineage>
</organism>
<dbReference type="OrthoDB" id="429521at2759"/>